<dbReference type="Proteomes" id="UP000297245">
    <property type="component" value="Unassembled WGS sequence"/>
</dbReference>
<feature type="compositionally biased region" description="Low complexity" evidence="2">
    <location>
        <begin position="608"/>
        <end position="646"/>
    </location>
</feature>
<keyword evidence="1 3" id="KW-0732">Signal</keyword>
<evidence type="ECO:0000259" key="5">
    <source>
        <dbReference type="Pfam" id="PF09118"/>
    </source>
</evidence>
<dbReference type="Pfam" id="PF09118">
    <property type="entry name" value="GO-like_E_set"/>
    <property type="match status" value="1"/>
</dbReference>
<dbReference type="InterPro" id="IPR009880">
    <property type="entry name" value="Glyoxal_oxidase_N"/>
</dbReference>
<evidence type="ECO:0008006" key="8">
    <source>
        <dbReference type="Google" id="ProtNLM"/>
    </source>
</evidence>
<reference evidence="6 7" key="1">
    <citation type="journal article" date="2019" name="Nat. Ecol. Evol.">
        <title>Megaphylogeny resolves global patterns of mushroom evolution.</title>
        <authorList>
            <person name="Varga T."/>
            <person name="Krizsan K."/>
            <person name="Foldi C."/>
            <person name="Dima B."/>
            <person name="Sanchez-Garcia M."/>
            <person name="Sanchez-Ramirez S."/>
            <person name="Szollosi G.J."/>
            <person name="Szarkandi J.G."/>
            <person name="Papp V."/>
            <person name="Albert L."/>
            <person name="Andreopoulos W."/>
            <person name="Angelini C."/>
            <person name="Antonin V."/>
            <person name="Barry K.W."/>
            <person name="Bougher N.L."/>
            <person name="Buchanan P."/>
            <person name="Buyck B."/>
            <person name="Bense V."/>
            <person name="Catcheside P."/>
            <person name="Chovatia M."/>
            <person name="Cooper J."/>
            <person name="Damon W."/>
            <person name="Desjardin D."/>
            <person name="Finy P."/>
            <person name="Geml J."/>
            <person name="Haridas S."/>
            <person name="Hughes K."/>
            <person name="Justo A."/>
            <person name="Karasinski D."/>
            <person name="Kautmanova I."/>
            <person name="Kiss B."/>
            <person name="Kocsube S."/>
            <person name="Kotiranta H."/>
            <person name="LaButti K.M."/>
            <person name="Lechner B.E."/>
            <person name="Liimatainen K."/>
            <person name="Lipzen A."/>
            <person name="Lukacs Z."/>
            <person name="Mihaltcheva S."/>
            <person name="Morgado L.N."/>
            <person name="Niskanen T."/>
            <person name="Noordeloos M.E."/>
            <person name="Ohm R.A."/>
            <person name="Ortiz-Santana B."/>
            <person name="Ovrebo C."/>
            <person name="Racz N."/>
            <person name="Riley R."/>
            <person name="Savchenko A."/>
            <person name="Shiryaev A."/>
            <person name="Soop K."/>
            <person name="Spirin V."/>
            <person name="Szebenyi C."/>
            <person name="Tomsovsky M."/>
            <person name="Tulloss R.E."/>
            <person name="Uehling J."/>
            <person name="Grigoriev I.V."/>
            <person name="Vagvolgyi C."/>
            <person name="Papp T."/>
            <person name="Martin F.M."/>
            <person name="Miettinen O."/>
            <person name="Hibbett D.S."/>
            <person name="Nagy L.G."/>
        </authorList>
    </citation>
    <scope>NUCLEOTIDE SEQUENCE [LARGE SCALE GENOMIC DNA]</scope>
    <source>
        <strain evidence="6 7">CBS 962.96</strain>
    </source>
</reference>
<dbReference type="Pfam" id="PF07250">
    <property type="entry name" value="Glyoxal_oxid_N"/>
    <property type="match status" value="1"/>
</dbReference>
<dbReference type="SUPFAM" id="SSF50965">
    <property type="entry name" value="Galactose oxidase, central domain"/>
    <property type="match status" value="1"/>
</dbReference>
<dbReference type="CDD" id="cd02851">
    <property type="entry name" value="E_set_GO_C"/>
    <property type="match status" value="1"/>
</dbReference>
<evidence type="ECO:0000313" key="6">
    <source>
        <dbReference type="EMBL" id="THU91947.1"/>
    </source>
</evidence>
<evidence type="ECO:0000256" key="3">
    <source>
        <dbReference type="SAM" id="SignalP"/>
    </source>
</evidence>
<accession>A0A4S8LR93</accession>
<evidence type="ECO:0000313" key="7">
    <source>
        <dbReference type="Proteomes" id="UP000297245"/>
    </source>
</evidence>
<dbReference type="InterPro" id="IPR013783">
    <property type="entry name" value="Ig-like_fold"/>
</dbReference>
<feature type="region of interest" description="Disordered" evidence="2">
    <location>
        <begin position="567"/>
        <end position="665"/>
    </location>
</feature>
<feature type="compositionally biased region" description="Polar residues" evidence="2">
    <location>
        <begin position="567"/>
        <end position="581"/>
    </location>
</feature>
<dbReference type="InterPro" id="IPR011043">
    <property type="entry name" value="Gal_Oxase/kelch_b-propeller"/>
</dbReference>
<feature type="compositionally biased region" description="Polar residues" evidence="2">
    <location>
        <begin position="647"/>
        <end position="665"/>
    </location>
</feature>
<dbReference type="SUPFAM" id="SSF81296">
    <property type="entry name" value="E set domains"/>
    <property type="match status" value="1"/>
</dbReference>
<dbReference type="OrthoDB" id="2019572at2759"/>
<sequence length="665" mass="70856">MRPFSPSYTAFVLAALSGLACGAFVEGDWVLTQDGVTGVSALQMAVTTETKVIILDKAEHNPLITDDGKNAMASELDLITRTVRPLNGAKSNVWCAGGGFLSNGTFINTGGNPAILTSQNGLQALRQFEPCDDQTCDIIDDSGARLRITSPRWYPGIVRLEDGSLLLMGGATLNNFINTPEINNPTYEYYPPKNINGFNGVQIPSKFLNDTMNANLFPYLAYLPDGKIFIAANTQTMIFDWKNNSERRLPDIPNGVRISYPYSGSAALLPLTPENDYTPEILICGGSTIDDTVDASQISSQTPASKQCARMVLTEEGISGGWKVEEMPLARTMGEMFILPDGRLILVNGAQTGYSGYANSPDPIGDSNADHPSFTPVVYDPEAPEGSRFSSKGIPSSDIARLYHSTATLTANGTILMAGSNPHEDLCFDQFPTEYRAEYLDPPYMFKPRPSFTGLESTIAYNKTFTLNLTMPSEANATDVSVILMDLGYSTHGVHQSSRYLKLVSELSEDGTSLTVTGPPTPQLYPPGPAYLYVVTADGVPSPGKKTLVGDGQSPPADEEARQNMFDQTPPVNTTFSQVRTPPTCKVSADGASITGSRPPTTTTGENSIVTTSPTTVTSVISGSTSGSAFQTTATVSASASNSEVTPSESSLQTTATPTATNSGV</sequence>
<proteinExistence type="predicted"/>
<dbReference type="Gene3D" id="2.60.40.10">
    <property type="entry name" value="Immunoglobulins"/>
    <property type="match status" value="1"/>
</dbReference>
<evidence type="ECO:0000256" key="1">
    <source>
        <dbReference type="ARBA" id="ARBA00022729"/>
    </source>
</evidence>
<evidence type="ECO:0000259" key="4">
    <source>
        <dbReference type="Pfam" id="PF07250"/>
    </source>
</evidence>
<name>A0A4S8LR93_DENBC</name>
<gene>
    <name evidence="6" type="ORF">K435DRAFT_840774</name>
</gene>
<feature type="signal peptide" evidence="3">
    <location>
        <begin position="1"/>
        <end position="22"/>
    </location>
</feature>
<feature type="compositionally biased region" description="Polar residues" evidence="2">
    <location>
        <begin position="594"/>
        <end position="607"/>
    </location>
</feature>
<evidence type="ECO:0000256" key="2">
    <source>
        <dbReference type="SAM" id="MobiDB-lite"/>
    </source>
</evidence>
<dbReference type="Gene3D" id="2.130.10.80">
    <property type="entry name" value="Galactose oxidase/kelch, beta-propeller"/>
    <property type="match status" value="1"/>
</dbReference>
<dbReference type="AlphaFoldDB" id="A0A4S8LR93"/>
<feature type="chain" id="PRO_5020345766" description="Copper radical oxidase" evidence="3">
    <location>
        <begin position="23"/>
        <end position="665"/>
    </location>
</feature>
<dbReference type="PANTHER" id="PTHR32208:SF96">
    <property type="entry name" value="GLYOXAL OXIDASE"/>
    <property type="match status" value="1"/>
</dbReference>
<protein>
    <recommendedName>
        <fullName evidence="8">Copper radical oxidase</fullName>
    </recommendedName>
</protein>
<feature type="domain" description="Galactose oxidase-like Early set" evidence="5">
    <location>
        <begin position="449"/>
        <end position="545"/>
    </location>
</feature>
<dbReference type="InterPro" id="IPR014756">
    <property type="entry name" value="Ig_E-set"/>
</dbReference>
<feature type="domain" description="Glyoxal oxidase N-terminal" evidence="4">
    <location>
        <begin position="71"/>
        <end position="444"/>
    </location>
</feature>
<dbReference type="PROSITE" id="PS51257">
    <property type="entry name" value="PROKAR_LIPOPROTEIN"/>
    <property type="match status" value="1"/>
</dbReference>
<dbReference type="InterPro" id="IPR015202">
    <property type="entry name" value="GO-like_E_set"/>
</dbReference>
<dbReference type="InterPro" id="IPR037293">
    <property type="entry name" value="Gal_Oxidase_central_sf"/>
</dbReference>
<dbReference type="EMBL" id="ML179293">
    <property type="protein sequence ID" value="THU91947.1"/>
    <property type="molecule type" value="Genomic_DNA"/>
</dbReference>
<organism evidence="6 7">
    <name type="scientific">Dendrothele bispora (strain CBS 962.96)</name>
    <dbReference type="NCBI Taxonomy" id="1314807"/>
    <lineage>
        <taxon>Eukaryota</taxon>
        <taxon>Fungi</taxon>
        <taxon>Dikarya</taxon>
        <taxon>Basidiomycota</taxon>
        <taxon>Agaricomycotina</taxon>
        <taxon>Agaricomycetes</taxon>
        <taxon>Agaricomycetidae</taxon>
        <taxon>Agaricales</taxon>
        <taxon>Agaricales incertae sedis</taxon>
        <taxon>Dendrothele</taxon>
    </lineage>
</organism>
<keyword evidence="7" id="KW-1185">Reference proteome</keyword>
<dbReference type="PANTHER" id="PTHR32208">
    <property type="entry name" value="SECRETED PROTEIN-RELATED"/>
    <property type="match status" value="1"/>
</dbReference>